<comment type="caution">
    <text evidence="4">The sequence shown here is derived from an EMBL/GenBank/DDBJ whole genome shotgun (WGS) entry which is preliminary data.</text>
</comment>
<evidence type="ECO:0000259" key="3">
    <source>
        <dbReference type="Pfam" id="PF24476"/>
    </source>
</evidence>
<gene>
    <name evidence="4" type="ORF">BCR34DRAFT_523420</name>
</gene>
<feature type="region of interest" description="Disordered" evidence="1">
    <location>
        <begin position="327"/>
        <end position="399"/>
    </location>
</feature>
<dbReference type="Proteomes" id="UP000193144">
    <property type="component" value="Unassembled WGS sequence"/>
</dbReference>
<accession>A0A1Y1YM61</accession>
<organism evidence="4 5">
    <name type="scientific">Clohesyomyces aquaticus</name>
    <dbReference type="NCBI Taxonomy" id="1231657"/>
    <lineage>
        <taxon>Eukaryota</taxon>
        <taxon>Fungi</taxon>
        <taxon>Dikarya</taxon>
        <taxon>Ascomycota</taxon>
        <taxon>Pezizomycotina</taxon>
        <taxon>Dothideomycetes</taxon>
        <taxon>Pleosporomycetidae</taxon>
        <taxon>Pleosporales</taxon>
        <taxon>Lindgomycetaceae</taxon>
        <taxon>Clohesyomyces</taxon>
    </lineage>
</organism>
<proteinExistence type="predicted"/>
<protein>
    <recommendedName>
        <fullName evidence="3">DUF7580 domain-containing protein</fullName>
    </recommendedName>
</protein>
<dbReference type="PANTHER" id="PTHR35186">
    <property type="entry name" value="ANK_REP_REGION DOMAIN-CONTAINING PROTEIN"/>
    <property type="match status" value="1"/>
</dbReference>
<feature type="domain" description="DUF7580" evidence="3">
    <location>
        <begin position="460"/>
        <end position="623"/>
    </location>
</feature>
<evidence type="ECO:0000256" key="2">
    <source>
        <dbReference type="SAM" id="SignalP"/>
    </source>
</evidence>
<name>A0A1Y1YM61_9PLEO</name>
<keyword evidence="5" id="KW-1185">Reference proteome</keyword>
<feature type="compositionally biased region" description="Low complexity" evidence="1">
    <location>
        <begin position="376"/>
        <end position="389"/>
    </location>
</feature>
<dbReference type="PANTHER" id="PTHR35186:SF4">
    <property type="entry name" value="PRION-INHIBITION AND PROPAGATION HELO DOMAIN-CONTAINING PROTEIN"/>
    <property type="match status" value="1"/>
</dbReference>
<evidence type="ECO:0000313" key="4">
    <source>
        <dbReference type="EMBL" id="ORX98943.1"/>
    </source>
</evidence>
<evidence type="ECO:0000256" key="1">
    <source>
        <dbReference type="SAM" id="MobiDB-lite"/>
    </source>
</evidence>
<dbReference type="STRING" id="1231657.A0A1Y1YM61"/>
<dbReference type="Pfam" id="PF24476">
    <property type="entry name" value="DUF7580"/>
    <property type="match status" value="1"/>
</dbReference>
<dbReference type="EMBL" id="MCFA01000206">
    <property type="protein sequence ID" value="ORX98943.1"/>
    <property type="molecule type" value="Genomic_DNA"/>
</dbReference>
<feature type="compositionally biased region" description="Basic and acidic residues" evidence="1">
    <location>
        <begin position="390"/>
        <end position="399"/>
    </location>
</feature>
<keyword evidence="2" id="KW-0732">Signal</keyword>
<dbReference type="OrthoDB" id="3565018at2759"/>
<reference evidence="4 5" key="1">
    <citation type="submission" date="2016-07" db="EMBL/GenBank/DDBJ databases">
        <title>Pervasive Adenine N6-methylation of Active Genes in Fungi.</title>
        <authorList>
            <consortium name="DOE Joint Genome Institute"/>
            <person name="Mondo S.J."/>
            <person name="Dannebaum R.O."/>
            <person name="Kuo R.C."/>
            <person name="Labutti K."/>
            <person name="Haridas S."/>
            <person name="Kuo A."/>
            <person name="Salamov A."/>
            <person name="Ahrendt S.R."/>
            <person name="Lipzen A."/>
            <person name="Sullivan W."/>
            <person name="Andreopoulos W.B."/>
            <person name="Clum A."/>
            <person name="Lindquist E."/>
            <person name="Daum C."/>
            <person name="Ramamoorthy G.K."/>
            <person name="Gryganskyi A."/>
            <person name="Culley D."/>
            <person name="Magnuson J.K."/>
            <person name="James T.Y."/>
            <person name="O'Malley M.A."/>
            <person name="Stajich J.E."/>
            <person name="Spatafora J.W."/>
            <person name="Visel A."/>
            <person name="Grigoriev I.V."/>
        </authorList>
    </citation>
    <scope>NUCLEOTIDE SEQUENCE [LARGE SCALE GENOMIC DNA]</scope>
    <source>
        <strain evidence="4 5">CBS 115471</strain>
    </source>
</reference>
<feature type="chain" id="PRO_5013050541" description="DUF7580 domain-containing protein" evidence="2">
    <location>
        <begin position="21"/>
        <end position="634"/>
    </location>
</feature>
<feature type="compositionally biased region" description="Polar residues" evidence="1">
    <location>
        <begin position="347"/>
        <end position="359"/>
    </location>
</feature>
<dbReference type="AlphaFoldDB" id="A0A1Y1YM61"/>
<sequence>MSGLEVAAVVLKTFPVLLQALNAWLPLFQGTKDWFTFETIYLTFISEIRAEYILYNQSMRIFLANCKLDLEQSSSDRLDSGAAVWYDPAVRSKIARQIQIEHFNWFLEQLQTIDVTLKALCNLLPQKNDQVHAPDVGTIDYEMHRLRISFSRDKQQLVDLLKGTTDKINKFVTNETLITRSVSSNDVNIYVTLQRNTKSFYVGLHSRLRCSGPSHNHRCTVIVDWTHCPDSHDPPRLGLLLGESGRWKQLRWHTSAIKTTNPVVTNQLETHSSQLLSQWLRKKWVQSAKNREIGIAAVSATLTVLNPNNIDTESFYRERETEKLRSNKWIGTNIPRSKSARRKDGARSNQRSSDTNGNPSVGAESSKGKSGVLTHSSSETAVVSATAGTTEERPVCHNEERSAPLPNVCAFLRNSDTPPACGQLTFEHEKLNFEIGPCEEAFLKDVNMIDLNYIFTEYPYLPDRLHLGIKFIRTLLCFGTSGLVVPEWNEDRVLILERRRDKGNPLHPCILHAEFCRNPPLTMSEEQTASLFFNLGVFLLELTSKKTLKETKEWSKHSATNIDPNWLPRCVAGDRYRKLKNKYSNSLSEPIRRCLNYGFTRTANLEDKELLREVIDGVVKPLEGFTLAFSTSPQ</sequence>
<dbReference type="InterPro" id="IPR056002">
    <property type="entry name" value="DUF7580"/>
</dbReference>
<evidence type="ECO:0000313" key="5">
    <source>
        <dbReference type="Proteomes" id="UP000193144"/>
    </source>
</evidence>
<feature type="signal peptide" evidence="2">
    <location>
        <begin position="1"/>
        <end position="20"/>
    </location>
</feature>